<accession>E8U770</accession>
<dbReference type="Proteomes" id="UP000008635">
    <property type="component" value="Chromosome"/>
</dbReference>
<reference evidence="1 2" key="1">
    <citation type="journal article" date="2011" name="Stand. Genomic Sci.">
        <title>Complete genome sequence of Deinococcus maricopensis type strain (LB-34).</title>
        <authorList>
            <person name="Pukall R."/>
            <person name="Zeytun A."/>
            <person name="Lucas S."/>
            <person name="Lapidus A."/>
            <person name="Hammon N."/>
            <person name="Deshpande S."/>
            <person name="Nolan M."/>
            <person name="Cheng J.F."/>
            <person name="Pitluck S."/>
            <person name="Liolios K."/>
            <person name="Pagani I."/>
            <person name="Mikhailova N."/>
            <person name="Ivanova N."/>
            <person name="Mavromatis K."/>
            <person name="Pati A."/>
            <person name="Tapia R."/>
            <person name="Han C."/>
            <person name="Goodwin L."/>
            <person name="Chen A."/>
            <person name="Palaniappan K."/>
            <person name="Land M."/>
            <person name="Hauser L."/>
            <person name="Chang Y.J."/>
            <person name="Jeffries C.D."/>
            <person name="Brambilla E.M."/>
            <person name="Rohde M."/>
            <person name="Goker M."/>
            <person name="Detter J.C."/>
            <person name="Woyke T."/>
            <person name="Bristow J."/>
            <person name="Eisen J.A."/>
            <person name="Markowitz V."/>
            <person name="Hugenholtz P."/>
            <person name="Kyrpides N.C."/>
            <person name="Klenk H.P."/>
        </authorList>
    </citation>
    <scope>NUCLEOTIDE SEQUENCE [LARGE SCALE GENOMIC DNA]</scope>
    <source>
        <strain evidence="2">DSM 21211 / LMG 22137 / NRRL B-23946 / LB-34</strain>
    </source>
</reference>
<proteinExistence type="predicted"/>
<dbReference type="KEGG" id="dmr:Deima_1258"/>
<reference evidence="2" key="2">
    <citation type="submission" date="2011-01" db="EMBL/GenBank/DDBJ databases">
        <title>The complete genome of Deinococcus maricopensis DSM 21211.</title>
        <authorList>
            <consortium name="US DOE Joint Genome Institute (JGI-PGF)"/>
            <person name="Lucas S."/>
            <person name="Copeland A."/>
            <person name="Lapidus A."/>
            <person name="Goodwin L."/>
            <person name="Pitluck S."/>
            <person name="Kyrpides N."/>
            <person name="Mavromatis K."/>
            <person name="Pagani I."/>
            <person name="Ivanova N."/>
            <person name="Ovchinnikova G."/>
            <person name="Zeytun A."/>
            <person name="Detter J.C."/>
            <person name="Han C."/>
            <person name="Land M."/>
            <person name="Hauser L."/>
            <person name="Markowitz V."/>
            <person name="Cheng J.-F."/>
            <person name="Hugenholtz P."/>
            <person name="Woyke T."/>
            <person name="Wu D."/>
            <person name="Pukall R."/>
            <person name="Gehrich-Schroeter G."/>
            <person name="Brambilla E."/>
            <person name="Klenk H.-P."/>
            <person name="Eisen J.A."/>
        </authorList>
    </citation>
    <scope>NUCLEOTIDE SEQUENCE [LARGE SCALE GENOMIC DNA]</scope>
    <source>
        <strain evidence="2">DSM 21211 / LMG 22137 / NRRL B-23946 / LB-34</strain>
    </source>
</reference>
<dbReference type="AlphaFoldDB" id="E8U770"/>
<keyword evidence="2" id="KW-1185">Reference proteome</keyword>
<gene>
    <name evidence="1" type="ordered locus">Deima_1258</name>
</gene>
<evidence type="ECO:0000313" key="2">
    <source>
        <dbReference type="Proteomes" id="UP000008635"/>
    </source>
</evidence>
<organism evidence="1 2">
    <name type="scientific">Deinococcus maricopensis (strain DSM 21211 / LMG 22137 / NRRL B-23946 / LB-34)</name>
    <dbReference type="NCBI Taxonomy" id="709986"/>
    <lineage>
        <taxon>Bacteria</taxon>
        <taxon>Thermotogati</taxon>
        <taxon>Deinococcota</taxon>
        <taxon>Deinococci</taxon>
        <taxon>Deinococcales</taxon>
        <taxon>Deinococcaceae</taxon>
        <taxon>Deinococcus</taxon>
    </lineage>
</organism>
<dbReference type="HOGENOM" id="CLU_162530_0_0_0"/>
<evidence type="ECO:0000313" key="1">
    <source>
        <dbReference type="EMBL" id="ADV66909.1"/>
    </source>
</evidence>
<protein>
    <submittedName>
        <fullName evidence="1">Uncharacterized protein</fullName>
    </submittedName>
</protein>
<dbReference type="EMBL" id="CP002454">
    <property type="protein sequence ID" value="ADV66909.1"/>
    <property type="molecule type" value="Genomic_DNA"/>
</dbReference>
<dbReference type="STRING" id="709986.Deima_1258"/>
<name>E8U770_DEIML</name>
<sequence>MTSRTRERDLTALHNAPLHWGVDIHLTPAEFETFLNSLYERDDRLGLRADTTHVLPSETVDAYVLSGHVEALRTEDIDGDLWDALEDLDETAADEDEAWRKIRAFYLDRGCVALHVGDDEYLLTEALARRLNLL</sequence>